<dbReference type="InterPro" id="IPR004107">
    <property type="entry name" value="Integrase_SAM-like_N"/>
</dbReference>
<dbReference type="EMBL" id="CCBC010000177">
    <property type="protein sequence ID" value="CDO18257.1"/>
    <property type="molecule type" value="Genomic_DNA"/>
</dbReference>
<dbReference type="SUPFAM" id="SSF56349">
    <property type="entry name" value="DNA breaking-rejoining enzymes"/>
    <property type="match status" value="1"/>
</dbReference>
<sequence length="372" mass="43512">MPKIPHVYYDKASRTYFTVVSLGFDDKTGKRIQKKKRGFKTQSEAKKWYDDFIARNSRKKLTRDIKLTFEIFLDHYFIPDYKRRVSARTFGVFNSRKAHFSYFNKMKVLDIKPIDIKNWHVDLFDKNLSNNYIKDLHQALKGVFDMAINLGIINDNPATIAGNVKGQQKKVDFWTKEEFELFITTFDKHDVIEHLKFIVCYTLFMTGLRIGELQALTWNDLDYDNKCLLINKSVLYKNKQAWQFKETKTLSSNRLIYLDDTTFTEILEWRNHQKEIGNMDIMFSYDTTPVTTALIKHAITIHSQIAKVKRIRIHDLRHSHASLLLSLGANDLELQNRLGHANIKTTLANYSHLRPSAIKNVATKLNGVINLK</sequence>
<dbReference type="Pfam" id="PF14657">
    <property type="entry name" value="Arm-DNA-bind_4"/>
    <property type="match status" value="1"/>
</dbReference>
<dbReference type="InterPro" id="IPR010998">
    <property type="entry name" value="Integrase_recombinase_N"/>
</dbReference>
<reference evidence="6 7" key="2">
    <citation type="submission" date="2014-05" db="EMBL/GenBank/DDBJ databases">
        <title>Genome sequence of Streptococcus gallolyticus.</title>
        <authorList>
            <person name="Del Campo R."/>
        </authorList>
    </citation>
    <scope>NUCLEOTIDE SEQUENCE [LARGE SCALE GENOMIC DNA]</scope>
    <source>
        <strain evidence="6 7">LMG17956</strain>
    </source>
</reference>
<comment type="similarity">
    <text evidence="1">Belongs to the 'phage' integrase family.</text>
</comment>
<dbReference type="Proteomes" id="UP000027584">
    <property type="component" value="Unassembled WGS sequence"/>
</dbReference>
<evidence type="ECO:0000259" key="5">
    <source>
        <dbReference type="PROSITE" id="PS51898"/>
    </source>
</evidence>
<dbReference type="InterPro" id="IPR028259">
    <property type="entry name" value="AP2-like_int_N"/>
</dbReference>
<dbReference type="InterPro" id="IPR011010">
    <property type="entry name" value="DNA_brk_join_enz"/>
</dbReference>
<keyword evidence="3" id="KW-0238">DNA-binding</keyword>
<dbReference type="PANTHER" id="PTHR30349:SF64">
    <property type="entry name" value="PROPHAGE INTEGRASE INTD-RELATED"/>
    <property type="match status" value="1"/>
</dbReference>
<dbReference type="AlphaFoldDB" id="A0A060RHD9"/>
<evidence type="ECO:0000256" key="4">
    <source>
        <dbReference type="ARBA" id="ARBA00023172"/>
    </source>
</evidence>
<dbReference type="InterPro" id="IPR002104">
    <property type="entry name" value="Integrase_catalytic"/>
</dbReference>
<reference evidence="6 7" key="1">
    <citation type="submission" date="2014-02" db="EMBL/GenBank/DDBJ databases">
        <authorList>
            <person name="Manrique M."/>
        </authorList>
    </citation>
    <scope>NUCLEOTIDE SEQUENCE [LARGE SCALE GENOMIC DNA]</scope>
    <source>
        <strain evidence="6 7">LMG17956</strain>
    </source>
</reference>
<evidence type="ECO:0000313" key="6">
    <source>
        <dbReference type="EMBL" id="CDO18257.1"/>
    </source>
</evidence>
<dbReference type="PANTHER" id="PTHR30349">
    <property type="entry name" value="PHAGE INTEGRASE-RELATED"/>
    <property type="match status" value="1"/>
</dbReference>
<dbReference type="Pfam" id="PF14659">
    <property type="entry name" value="Phage_int_SAM_3"/>
    <property type="match status" value="1"/>
</dbReference>
<keyword evidence="4" id="KW-0233">DNA recombination</keyword>
<dbReference type="Pfam" id="PF00589">
    <property type="entry name" value="Phage_integrase"/>
    <property type="match status" value="1"/>
</dbReference>
<evidence type="ECO:0000313" key="7">
    <source>
        <dbReference type="Proteomes" id="UP000027584"/>
    </source>
</evidence>
<accession>A0A060RHD9</accession>
<comment type="caution">
    <text evidence="6">The sequence shown here is derived from an EMBL/GenBank/DDBJ whole genome shotgun (WGS) entry which is preliminary data.</text>
</comment>
<dbReference type="PROSITE" id="PS51898">
    <property type="entry name" value="TYR_RECOMBINASE"/>
    <property type="match status" value="1"/>
</dbReference>
<evidence type="ECO:0000256" key="2">
    <source>
        <dbReference type="ARBA" id="ARBA00022908"/>
    </source>
</evidence>
<dbReference type="GO" id="GO:0003677">
    <property type="term" value="F:DNA binding"/>
    <property type="evidence" value="ECO:0007669"/>
    <property type="project" value="UniProtKB-KW"/>
</dbReference>
<dbReference type="Gene3D" id="1.10.150.130">
    <property type="match status" value="1"/>
</dbReference>
<evidence type="ECO:0000256" key="3">
    <source>
        <dbReference type="ARBA" id="ARBA00023125"/>
    </source>
</evidence>
<dbReference type="InterPro" id="IPR013762">
    <property type="entry name" value="Integrase-like_cat_sf"/>
</dbReference>
<dbReference type="GO" id="GO:0015074">
    <property type="term" value="P:DNA integration"/>
    <property type="evidence" value="ECO:0007669"/>
    <property type="project" value="UniProtKB-KW"/>
</dbReference>
<dbReference type="CDD" id="cd01189">
    <property type="entry name" value="INT_ICEBs1_C_like"/>
    <property type="match status" value="1"/>
</dbReference>
<dbReference type="Gene3D" id="1.10.443.10">
    <property type="entry name" value="Intergrase catalytic core"/>
    <property type="match status" value="1"/>
</dbReference>
<gene>
    <name evidence="6" type="ORF">BN963_SGAL_01455</name>
</gene>
<protein>
    <submittedName>
        <fullName evidence="6">ICEBs1 integrase</fullName>
    </submittedName>
</protein>
<keyword evidence="2" id="KW-0229">DNA integration</keyword>
<proteinExistence type="inferred from homology"/>
<organism evidence="6 7">
    <name type="scientific">Streptococcus gallolyticus</name>
    <dbReference type="NCBI Taxonomy" id="315405"/>
    <lineage>
        <taxon>Bacteria</taxon>
        <taxon>Bacillati</taxon>
        <taxon>Bacillota</taxon>
        <taxon>Bacilli</taxon>
        <taxon>Lactobacillales</taxon>
        <taxon>Streptococcaceae</taxon>
        <taxon>Streptococcus</taxon>
    </lineage>
</organism>
<dbReference type="InterPro" id="IPR050090">
    <property type="entry name" value="Tyrosine_recombinase_XerCD"/>
</dbReference>
<feature type="domain" description="Tyr recombinase" evidence="5">
    <location>
        <begin position="169"/>
        <end position="363"/>
    </location>
</feature>
<dbReference type="GO" id="GO:0006310">
    <property type="term" value="P:DNA recombination"/>
    <property type="evidence" value="ECO:0007669"/>
    <property type="project" value="UniProtKB-KW"/>
</dbReference>
<evidence type="ECO:0000256" key="1">
    <source>
        <dbReference type="ARBA" id="ARBA00008857"/>
    </source>
</evidence>
<name>A0A060RHD9_9STRE</name>